<name>A0ABV7H9Y5_9BURK</name>
<dbReference type="Proteomes" id="UP001595556">
    <property type="component" value="Unassembled WGS sequence"/>
</dbReference>
<dbReference type="InterPro" id="IPR037185">
    <property type="entry name" value="EmrE-like"/>
</dbReference>
<feature type="transmembrane region" description="Helical" evidence="5">
    <location>
        <begin position="7"/>
        <end position="27"/>
    </location>
</feature>
<feature type="transmembrane region" description="Helical" evidence="5">
    <location>
        <begin position="87"/>
        <end position="107"/>
    </location>
</feature>
<keyword evidence="4 5" id="KW-0472">Membrane</keyword>
<evidence type="ECO:0000313" key="7">
    <source>
        <dbReference type="EMBL" id="MFC3148391.1"/>
    </source>
</evidence>
<dbReference type="PANTHER" id="PTHR32322">
    <property type="entry name" value="INNER MEMBRANE TRANSPORTER"/>
    <property type="match status" value="1"/>
</dbReference>
<sequence>MSAPHALLALLVVFVWGTNFVVIKLGLADFPPMLLATLRFAASALPWLFFIKRPAVPWALMSGIGTLAGLQFGLLFAAMRADITPGLASLLIQTQVFMTIGLSMVMLRERLHRLQWVGLAFGVAALGLLLSRSGGAADLTLLGVALVLAAALAWSVANVLARRLGKVDMLAFMVWSSLFAVPPLLGLSLWLDGWTAIASALAHASLVGWLAVGWQALGNTLFGFGVWNWLLTQYPAAQVTPMALLVPVFGLSASALALGEPLQSWKLLAALLIMAGLALNVWAGRLRSRALQTA</sequence>
<feature type="transmembrane region" description="Helical" evidence="5">
    <location>
        <begin position="114"/>
        <end position="133"/>
    </location>
</feature>
<keyword evidence="3 5" id="KW-1133">Transmembrane helix</keyword>
<feature type="transmembrane region" description="Helical" evidence="5">
    <location>
        <begin position="265"/>
        <end position="283"/>
    </location>
</feature>
<organism evidence="7 8">
    <name type="scientific">Piscinibacterium candidicorallinum</name>
    <dbReference type="NCBI Taxonomy" id="1793872"/>
    <lineage>
        <taxon>Bacteria</taxon>
        <taxon>Pseudomonadati</taxon>
        <taxon>Pseudomonadota</taxon>
        <taxon>Betaproteobacteria</taxon>
        <taxon>Burkholderiales</taxon>
        <taxon>Piscinibacterium</taxon>
    </lineage>
</organism>
<proteinExistence type="predicted"/>
<evidence type="ECO:0000256" key="3">
    <source>
        <dbReference type="ARBA" id="ARBA00022989"/>
    </source>
</evidence>
<feature type="transmembrane region" description="Helical" evidence="5">
    <location>
        <begin position="211"/>
        <end position="230"/>
    </location>
</feature>
<evidence type="ECO:0000256" key="1">
    <source>
        <dbReference type="ARBA" id="ARBA00004141"/>
    </source>
</evidence>
<feature type="domain" description="EamA" evidence="6">
    <location>
        <begin position="6"/>
        <end position="130"/>
    </location>
</feature>
<keyword evidence="8" id="KW-1185">Reference proteome</keyword>
<feature type="transmembrane region" description="Helical" evidence="5">
    <location>
        <begin position="139"/>
        <end position="160"/>
    </location>
</feature>
<evidence type="ECO:0000256" key="2">
    <source>
        <dbReference type="ARBA" id="ARBA00022692"/>
    </source>
</evidence>
<feature type="domain" description="EamA" evidence="6">
    <location>
        <begin position="142"/>
        <end position="281"/>
    </location>
</feature>
<comment type="caution">
    <text evidence="7">The sequence shown here is derived from an EMBL/GenBank/DDBJ whole genome shotgun (WGS) entry which is preliminary data.</text>
</comment>
<feature type="transmembrane region" description="Helical" evidence="5">
    <location>
        <begin position="58"/>
        <end position="81"/>
    </location>
</feature>
<comment type="subcellular location">
    <subcellularLocation>
        <location evidence="1">Membrane</location>
        <topology evidence="1">Multi-pass membrane protein</topology>
    </subcellularLocation>
</comment>
<accession>A0ABV7H9Y5</accession>
<feature type="transmembrane region" description="Helical" evidence="5">
    <location>
        <begin position="242"/>
        <end position="259"/>
    </location>
</feature>
<evidence type="ECO:0000259" key="6">
    <source>
        <dbReference type="Pfam" id="PF00892"/>
    </source>
</evidence>
<dbReference type="InterPro" id="IPR000620">
    <property type="entry name" value="EamA_dom"/>
</dbReference>
<protein>
    <submittedName>
        <fullName evidence="7">EamA family transporter</fullName>
    </submittedName>
</protein>
<dbReference type="RefSeq" id="WP_377304328.1">
    <property type="nucleotide sequence ID" value="NZ_CP180191.1"/>
</dbReference>
<feature type="transmembrane region" description="Helical" evidence="5">
    <location>
        <begin position="172"/>
        <end position="191"/>
    </location>
</feature>
<dbReference type="InterPro" id="IPR050638">
    <property type="entry name" value="AA-Vitamin_Transporters"/>
</dbReference>
<dbReference type="EMBL" id="JBHRTI010000007">
    <property type="protein sequence ID" value="MFC3148391.1"/>
    <property type="molecule type" value="Genomic_DNA"/>
</dbReference>
<keyword evidence="2 5" id="KW-0812">Transmembrane</keyword>
<evidence type="ECO:0000256" key="4">
    <source>
        <dbReference type="ARBA" id="ARBA00023136"/>
    </source>
</evidence>
<dbReference type="Pfam" id="PF00892">
    <property type="entry name" value="EamA"/>
    <property type="match status" value="2"/>
</dbReference>
<evidence type="ECO:0000256" key="5">
    <source>
        <dbReference type="SAM" id="Phobius"/>
    </source>
</evidence>
<feature type="transmembrane region" description="Helical" evidence="5">
    <location>
        <begin position="33"/>
        <end position="51"/>
    </location>
</feature>
<reference evidence="8" key="1">
    <citation type="journal article" date="2019" name="Int. J. Syst. Evol. Microbiol.">
        <title>The Global Catalogue of Microorganisms (GCM) 10K type strain sequencing project: providing services to taxonomists for standard genome sequencing and annotation.</title>
        <authorList>
            <consortium name="The Broad Institute Genomics Platform"/>
            <consortium name="The Broad Institute Genome Sequencing Center for Infectious Disease"/>
            <person name="Wu L."/>
            <person name="Ma J."/>
        </authorList>
    </citation>
    <scope>NUCLEOTIDE SEQUENCE [LARGE SCALE GENOMIC DNA]</scope>
    <source>
        <strain evidence="8">KCTC 52168</strain>
    </source>
</reference>
<dbReference type="SUPFAM" id="SSF103481">
    <property type="entry name" value="Multidrug resistance efflux transporter EmrE"/>
    <property type="match status" value="2"/>
</dbReference>
<evidence type="ECO:0000313" key="8">
    <source>
        <dbReference type="Proteomes" id="UP001595556"/>
    </source>
</evidence>
<gene>
    <name evidence="7" type="ORF">ACFOEN_12240</name>
</gene>
<dbReference type="PANTHER" id="PTHR32322:SF9">
    <property type="entry name" value="AMINO-ACID METABOLITE EFFLUX PUMP-RELATED"/>
    <property type="match status" value="1"/>
</dbReference>